<keyword evidence="5" id="KW-1185">Reference proteome</keyword>
<dbReference type="PANTHER" id="PTHR10775">
    <property type="entry name" value="OS08G0208400 PROTEIN"/>
    <property type="match status" value="1"/>
</dbReference>
<evidence type="ECO:0000313" key="5">
    <source>
        <dbReference type="Proteomes" id="UP001054252"/>
    </source>
</evidence>
<evidence type="ECO:0008006" key="6">
    <source>
        <dbReference type="Google" id="ProtNLM"/>
    </source>
</evidence>
<protein>
    <recommendedName>
        <fullName evidence="6">Transposase-associated domain-containing protein</fullName>
    </recommendedName>
</protein>
<evidence type="ECO:0000256" key="1">
    <source>
        <dbReference type="SAM" id="MobiDB-lite"/>
    </source>
</evidence>
<dbReference type="AlphaFoldDB" id="A0AAV5IUI0"/>
<evidence type="ECO:0000313" key="4">
    <source>
        <dbReference type="EMBL" id="GKV02853.1"/>
    </source>
</evidence>
<dbReference type="Pfam" id="PF02992">
    <property type="entry name" value="Transposase_21"/>
    <property type="match status" value="1"/>
</dbReference>
<proteinExistence type="predicted"/>
<accession>A0AAV5IUI0</accession>
<sequence>MYRHGDEMGYWNNEFNARVDIFLDFAFSQTDSMFCANNMIQCPCSKCWNREWHHRRKVQSHLIKNDFMDWYFIWKRHGEIIHRKRHCTQVGESSSAAAAATMNNVPSVNQFRDMLHDAMGPNFFNNENSATGVEGATQFDASFDDPYGVSTESILEEPRGDAKQFFDLLRVADTPLFEGCDDGFTVFKWVCQLMSAKTLLNMSVTNWDYVLKHSLMAFKKVDREKLLIDYYSVKKMLRRLGLGYKKYDAYVNNCLLYYGEYESQCYLQCLVCEEPRFKQYDVHSAKPMPRKSLWYLPIIPRLQRLYISRKITEHMTCHLNCYNENEKIFHPACGEAWKHFDSTHPEFASEPRNVRLGLCTDWFTPFGHSASPYSCWPIFVLVYNLPPTMCMKQEYVFLSLIIQGPQSPGKNIDVMLRPLIDDLKQLWYSRVQTYDSFRRQYFLIKAALMWTISDLPGYGMLSGWSTHGKLACPYCMENSKAFWLEHGRKTSFFDCHRQFLPPDHPFRSNKNHFIKGRSENGTMPERLSGDEMHSRIHWLPNVLFGKPPQKQEIHGFGEVHNWVNDMAIWQERIIEIICKLKQIFPPSFFDSMEYLVIHLPYETRVGGPVQFRWMYPFESQARQVYYTPYPSINHERRGWIAALKIKARSIIEAIENKDDQQEGLTPYFQDDEPPIPQQINIDDITYEPMQYSDGSSRCTEAVESTQPLQRPNPFDLQRRVQEEVPTDVVLETPALDADIQTESPSDEDTPVRRQIVVQLRENLPNAYTSWGQDEGHLRRSSSARANRAKGPRVTHTSGLIDVNVYRKKMQQANPEGRPLTFLEVYTNRRQHKGKGKDQLPIYCNDEAQEIVDIGVSTSRQEPFRPPIIGQSNRVIELEQTVESLKVDNNSLRQSQMTLMVDNENLRQQQLTLAAQIQQLY</sequence>
<evidence type="ECO:0000259" key="3">
    <source>
        <dbReference type="Pfam" id="PF13963"/>
    </source>
</evidence>
<dbReference type="EMBL" id="BPVZ01000019">
    <property type="protein sequence ID" value="GKV02853.1"/>
    <property type="molecule type" value="Genomic_DNA"/>
</dbReference>
<feature type="compositionally biased region" description="Basic residues" evidence="1">
    <location>
        <begin position="778"/>
        <end position="792"/>
    </location>
</feature>
<dbReference type="InterPro" id="IPR025452">
    <property type="entry name" value="DUF4218"/>
</dbReference>
<comment type="caution">
    <text evidence="4">The sequence shown here is derived from an EMBL/GenBank/DDBJ whole genome shotgun (WGS) entry which is preliminary data.</text>
</comment>
<dbReference type="InterPro" id="IPR029480">
    <property type="entry name" value="Transpos_assoc"/>
</dbReference>
<dbReference type="PANTHER" id="PTHR10775:SF183">
    <property type="entry name" value="TRANSPOSON, EN_SPM-LIKE, TRANSPOSASE-ASSOCIATED DOMAIN PROTEIN-RELATED"/>
    <property type="match status" value="1"/>
</dbReference>
<dbReference type="Proteomes" id="UP001054252">
    <property type="component" value="Unassembled WGS sequence"/>
</dbReference>
<organism evidence="4 5">
    <name type="scientific">Rubroshorea leprosula</name>
    <dbReference type="NCBI Taxonomy" id="152421"/>
    <lineage>
        <taxon>Eukaryota</taxon>
        <taxon>Viridiplantae</taxon>
        <taxon>Streptophyta</taxon>
        <taxon>Embryophyta</taxon>
        <taxon>Tracheophyta</taxon>
        <taxon>Spermatophyta</taxon>
        <taxon>Magnoliopsida</taxon>
        <taxon>eudicotyledons</taxon>
        <taxon>Gunneridae</taxon>
        <taxon>Pentapetalae</taxon>
        <taxon>rosids</taxon>
        <taxon>malvids</taxon>
        <taxon>Malvales</taxon>
        <taxon>Dipterocarpaceae</taxon>
        <taxon>Rubroshorea</taxon>
    </lineage>
</organism>
<evidence type="ECO:0000259" key="2">
    <source>
        <dbReference type="Pfam" id="PF13960"/>
    </source>
</evidence>
<name>A0AAV5IUI0_9ROSI</name>
<dbReference type="Pfam" id="PF13960">
    <property type="entry name" value="DUF4218"/>
    <property type="match status" value="1"/>
</dbReference>
<dbReference type="InterPro" id="IPR004242">
    <property type="entry name" value="Transposase_21"/>
</dbReference>
<feature type="domain" description="DUF4218" evidence="2">
    <location>
        <begin position="564"/>
        <end position="621"/>
    </location>
</feature>
<feature type="region of interest" description="Disordered" evidence="1">
    <location>
        <begin position="770"/>
        <end position="793"/>
    </location>
</feature>
<dbReference type="Pfam" id="PF13963">
    <property type="entry name" value="Transpos_assoc"/>
    <property type="match status" value="1"/>
</dbReference>
<gene>
    <name evidence="4" type="ORF">SLEP1_g15237</name>
</gene>
<feature type="domain" description="Transposase-associated" evidence="3">
    <location>
        <begin position="10"/>
        <end position="79"/>
    </location>
</feature>
<reference evidence="4 5" key="1">
    <citation type="journal article" date="2021" name="Commun. Biol.">
        <title>The genome of Shorea leprosula (Dipterocarpaceae) highlights the ecological relevance of drought in aseasonal tropical rainforests.</title>
        <authorList>
            <person name="Ng K.K.S."/>
            <person name="Kobayashi M.J."/>
            <person name="Fawcett J.A."/>
            <person name="Hatakeyama M."/>
            <person name="Paape T."/>
            <person name="Ng C.H."/>
            <person name="Ang C.C."/>
            <person name="Tnah L.H."/>
            <person name="Lee C.T."/>
            <person name="Nishiyama T."/>
            <person name="Sese J."/>
            <person name="O'Brien M.J."/>
            <person name="Copetti D."/>
            <person name="Mohd Noor M.I."/>
            <person name="Ong R.C."/>
            <person name="Putra M."/>
            <person name="Sireger I.Z."/>
            <person name="Indrioko S."/>
            <person name="Kosugi Y."/>
            <person name="Izuno A."/>
            <person name="Isagi Y."/>
            <person name="Lee S.L."/>
            <person name="Shimizu K.K."/>
        </authorList>
    </citation>
    <scope>NUCLEOTIDE SEQUENCE [LARGE SCALE GENOMIC DNA]</scope>
    <source>
        <strain evidence="4">214</strain>
    </source>
</reference>